<organism evidence="2 3">
    <name type="scientific">Candidatus Ryanbacteria bacterium RIFCSPLOWO2_02_FULL_47_14</name>
    <dbReference type="NCBI Taxonomy" id="1802129"/>
    <lineage>
        <taxon>Bacteria</taxon>
        <taxon>Candidatus Ryaniibacteriota</taxon>
    </lineage>
</organism>
<comment type="caution">
    <text evidence="2">The sequence shown here is derived from an EMBL/GenBank/DDBJ whole genome shotgun (WGS) entry which is preliminary data.</text>
</comment>
<dbReference type="STRING" id="1802129.A3J04_00235"/>
<accession>A0A1G2H2Q1</accession>
<feature type="transmembrane region" description="Helical" evidence="1">
    <location>
        <begin position="15"/>
        <end position="33"/>
    </location>
</feature>
<evidence type="ECO:0000313" key="3">
    <source>
        <dbReference type="Proteomes" id="UP000177954"/>
    </source>
</evidence>
<gene>
    <name evidence="2" type="ORF">A3J04_00235</name>
</gene>
<sequence>MKFIQKFKNILTPRLLVISFLIVVLVVSGMVLVKEYRVLYKIGVLKRPQHPRELPEKITINDIKPWMTFDYINKQFNLPDGYFKDALNISDSAYPNLPIDKFFKRDRIDPRTAVEKIRRLILARNSESPQPTSR</sequence>
<evidence type="ECO:0000256" key="1">
    <source>
        <dbReference type="SAM" id="Phobius"/>
    </source>
</evidence>
<dbReference type="Proteomes" id="UP000177954">
    <property type="component" value="Unassembled WGS sequence"/>
</dbReference>
<protein>
    <submittedName>
        <fullName evidence="2">Uncharacterized protein</fullName>
    </submittedName>
</protein>
<reference evidence="2 3" key="1">
    <citation type="journal article" date="2016" name="Nat. Commun.">
        <title>Thousands of microbial genomes shed light on interconnected biogeochemical processes in an aquifer system.</title>
        <authorList>
            <person name="Anantharaman K."/>
            <person name="Brown C.T."/>
            <person name="Hug L.A."/>
            <person name="Sharon I."/>
            <person name="Castelle C.J."/>
            <person name="Probst A.J."/>
            <person name="Thomas B.C."/>
            <person name="Singh A."/>
            <person name="Wilkins M.J."/>
            <person name="Karaoz U."/>
            <person name="Brodie E.L."/>
            <person name="Williams K.H."/>
            <person name="Hubbard S.S."/>
            <person name="Banfield J.F."/>
        </authorList>
    </citation>
    <scope>NUCLEOTIDE SEQUENCE [LARGE SCALE GENOMIC DNA]</scope>
</reference>
<keyword evidence="1" id="KW-1133">Transmembrane helix</keyword>
<keyword evidence="1" id="KW-0472">Membrane</keyword>
<proteinExistence type="predicted"/>
<dbReference type="EMBL" id="MHNZ01000008">
    <property type="protein sequence ID" value="OGZ56747.1"/>
    <property type="molecule type" value="Genomic_DNA"/>
</dbReference>
<keyword evidence="1" id="KW-0812">Transmembrane</keyword>
<dbReference type="AlphaFoldDB" id="A0A1G2H2Q1"/>
<evidence type="ECO:0000313" key="2">
    <source>
        <dbReference type="EMBL" id="OGZ56747.1"/>
    </source>
</evidence>
<name>A0A1G2H2Q1_9BACT</name>